<dbReference type="AlphaFoldDB" id="A0A4U9VD74"/>
<accession>A0A4U9VD74</accession>
<dbReference type="STRING" id="1123265.GCA_000686625_02796"/>
<feature type="signal peptide" evidence="1">
    <location>
        <begin position="1"/>
        <end position="22"/>
    </location>
</feature>
<reference evidence="2 3" key="1">
    <citation type="submission" date="2019-05" db="EMBL/GenBank/DDBJ databases">
        <authorList>
            <consortium name="Pathogen Informatics"/>
        </authorList>
    </citation>
    <scope>NUCLEOTIDE SEQUENCE [LARGE SCALE GENOMIC DNA]</scope>
    <source>
        <strain evidence="2 3">NCTC11429</strain>
    </source>
</reference>
<feature type="chain" id="PRO_5020257752" evidence="1">
    <location>
        <begin position="23"/>
        <end position="825"/>
    </location>
</feature>
<evidence type="ECO:0000313" key="3">
    <source>
        <dbReference type="Proteomes" id="UP000308196"/>
    </source>
</evidence>
<evidence type="ECO:0000313" key="2">
    <source>
        <dbReference type="EMBL" id="VTR44855.1"/>
    </source>
</evidence>
<dbReference type="GeneID" id="78463804"/>
<keyword evidence="1" id="KW-0732">Signal</keyword>
<gene>
    <name evidence="2" type="ORF">NCTC11429_03115</name>
</gene>
<name>A0A4U9VD74_9SPHI</name>
<dbReference type="EMBL" id="LR590484">
    <property type="protein sequence ID" value="VTR44855.1"/>
    <property type="molecule type" value="Genomic_DNA"/>
</dbReference>
<organism evidence="2 3">
    <name type="scientific">Sphingobacterium thalpophilum</name>
    <dbReference type="NCBI Taxonomy" id="259"/>
    <lineage>
        <taxon>Bacteria</taxon>
        <taxon>Pseudomonadati</taxon>
        <taxon>Bacteroidota</taxon>
        <taxon>Sphingobacteriia</taxon>
        <taxon>Sphingobacteriales</taxon>
        <taxon>Sphingobacteriaceae</taxon>
        <taxon>Sphingobacterium</taxon>
    </lineage>
</organism>
<evidence type="ECO:0000256" key="1">
    <source>
        <dbReference type="SAM" id="SignalP"/>
    </source>
</evidence>
<sequence>MKYQKKIMLFVASCLFVAPLMGQMKQYSGIYPHLAMYNDEGECGVGAVVPWNNSLYVVTYGPHLPLGSSDKLYKISRDFKQKVMPQSIGGTPANRFVHRTSNQLLIGPYIIDKDDRIRVIPVKDMPGRLTGTAAHLFQPDSLVYYGTMEEGFYSVNVYSGRVEELYTDGNFKNGRYRTELAKITAERPQKFADLPGAHGKGLYSGQGVLVYSNNGEPGELALQQFDIPAGSLSEWDGKNWKLVRRNQFVEITGPGGLSGNADTKDPIWATGWDHKSAILATRDYKLGWRFYRFPKSSHSYDGAHGWNTEWPRIRDIGTADNPYFLMTMHGMFWHFPRQFSVESSAGLRPLSSYLKVIGDFARWNNELVFGCDDSAQKEFLNKRGVKGQIEGPGQSNSNLWFTSLQNIQHLGNTTAEGAVWLNEEVKKNDISEPFLFAGWPDRTLWIKNEGNGHLLVEIELDRDGTGEWRSLGKRTIEKGKSLIENFAADVKAEWIRLVSHSDAKLTAQFTFKNIERSTKDLDIFEGIAKIGDDSLTGGLMAGLGNNKRTLGIVSQQIKGDKSSKLGYYELTGDMKLLPQANQKDERYIENKFALSQNLVQLKSSSILIVDDKGRRWRFPKGDKKYDDAVSRGLTRICREVATERDLLNLHGTFYELPAENADGFAKVRPIASHDLNIMDYASYRGLLVFSGIKSGTSSNTRIIRSVDNKCQVWVGTIDDLWKLGKPQGDGGPLDNEILEKGKPSDPYLFGFYEHRTLTLSNHDMAPVKFTIQMDPVGNGTWMDYEQMTVKGKGAVQIDFPKHLEARWIRFTVDRDCRVSTLLKYD</sequence>
<protein>
    <submittedName>
        <fullName evidence="2">Uncharacterized protein</fullName>
    </submittedName>
</protein>
<dbReference type="KEGG" id="stha:NCTC11429_03115"/>
<proteinExistence type="predicted"/>
<dbReference type="RefSeq" id="WP_028069889.1">
    <property type="nucleotide sequence ID" value="NZ_LR590484.1"/>
</dbReference>
<dbReference type="Proteomes" id="UP000308196">
    <property type="component" value="Chromosome"/>
</dbReference>